<feature type="region of interest" description="Disordered" evidence="2">
    <location>
        <begin position="902"/>
        <end position="964"/>
    </location>
</feature>
<feature type="region of interest" description="Disordered" evidence="2">
    <location>
        <begin position="371"/>
        <end position="436"/>
    </location>
</feature>
<feature type="region of interest" description="Disordered" evidence="2">
    <location>
        <begin position="1020"/>
        <end position="1058"/>
    </location>
</feature>
<evidence type="ECO:0000256" key="2">
    <source>
        <dbReference type="SAM" id="MobiDB-lite"/>
    </source>
</evidence>
<gene>
    <name evidence="4" type="ORF">OC842_006241</name>
</gene>
<feature type="compositionally biased region" description="Gly residues" evidence="2">
    <location>
        <begin position="1391"/>
        <end position="1408"/>
    </location>
</feature>
<comment type="caution">
    <text evidence="4">The sequence shown here is derived from an EMBL/GenBank/DDBJ whole genome shotgun (WGS) entry which is preliminary data.</text>
</comment>
<protein>
    <recommendedName>
        <fullName evidence="3">Xylanolytic transcriptional activator regulatory domain-containing protein</fullName>
    </recommendedName>
</protein>
<feature type="compositionally biased region" description="Low complexity" evidence="2">
    <location>
        <begin position="211"/>
        <end position="220"/>
    </location>
</feature>
<feature type="domain" description="Xylanolytic transcriptional activator regulatory" evidence="3">
    <location>
        <begin position="969"/>
        <end position="1125"/>
    </location>
</feature>
<reference evidence="4" key="1">
    <citation type="journal article" date="2023" name="PhytoFront">
        <title>Draft Genome Resources of Seven Strains of Tilletia horrida, Causal Agent of Kernel Smut of Rice.</title>
        <authorList>
            <person name="Khanal S."/>
            <person name="Antony Babu S."/>
            <person name="Zhou X.G."/>
        </authorList>
    </citation>
    <scope>NUCLEOTIDE SEQUENCE</scope>
    <source>
        <strain evidence="4">TX3</strain>
    </source>
</reference>
<evidence type="ECO:0000256" key="1">
    <source>
        <dbReference type="ARBA" id="ARBA00023242"/>
    </source>
</evidence>
<feature type="compositionally biased region" description="Low complexity" evidence="2">
    <location>
        <begin position="1183"/>
        <end position="1205"/>
    </location>
</feature>
<dbReference type="CDD" id="cd12148">
    <property type="entry name" value="fungal_TF_MHR"/>
    <property type="match status" value="1"/>
</dbReference>
<evidence type="ECO:0000313" key="5">
    <source>
        <dbReference type="Proteomes" id="UP001176521"/>
    </source>
</evidence>
<dbReference type="PANTHER" id="PTHR47431:SF1">
    <property type="entry name" value="ZN(II)2CYS6 TRANSCRIPTION FACTOR (EUROFUNG)"/>
    <property type="match status" value="1"/>
</dbReference>
<feature type="region of interest" description="Disordered" evidence="2">
    <location>
        <begin position="1116"/>
        <end position="1142"/>
    </location>
</feature>
<sequence>MSGPAPGPSSGATPSTPAPAAPFARAALACLPCRQVKARCSGQPPPQLLQEDGKMIVVPVGSDLSAIRSEAGASTSSSAGLGAPDFGASSATTSVPAEVPCERCARLGKRCVWAPSHRTGRPRKKQRTEPDERARPPQARTPQQDGGVGTSTGAFAALTPMLGSMSRTTHGDVQDLQHQHQHQQHQPQRSSQDQRTPQLQPHLTLSLPTASRSGSISASSPHQSLQLDPGGSNAAAAAALLGLEGTTQGLTSALMDASSAATPWSAFLQSFADPLGTNHVPQSSFATPSAATPRLSHSAGPPAFSPAAASPVDFDFMYAGTPSSSHANVSHSNMGAATGSGPSSSSLSSAASSFLPVPPLEQPMLNHFPAIQDFSSSNPIATPSSSQTPRPPTYSLGNGSGLPGFSHRDSVHHHHNHGGGGGSSSSSSSGGGFVPVGSMMNHLPSLAAVPAPATSLTNAPAPASVGHSSMAASMSLSLSPMVLPASNTATATATNPLMDEILSSVGIASDNPAITGGVGSLAHGSSSSSSSNRSSSSTTMSAIANSASSMPARPASALSYVPPLLAAADRMQDQQTSAATGTMGAMNRSRTSHNDHTDEVPQQQVQQQQERQQEQRHSMDRFDQMLALRQRITGNAGTSYPHQRQDALMTGSNMAAGAHSSAFGPSASSSSQHNPATIAHYQHPHQQVFRPPYSIEDATQAAAVQMPAQLWEGLRHGFAHAAGACAILGKASAFVRSVGRASALLQRQAPRSQQQQQHVGPSRYASAASHSAGEAEAEEELEAGAGAEAEAEAARRVSATATLFAAYAACAIGFRLASKADTGRFRGAGVSAGEEAVRLSGRLEEEFARLLLLMDSGAGVNGLVGAGAGVGLRAGSGAGAQQQQQQNGAGFLLRGLSSYGGTVRPDSRRPSDAAVQHQQQQQTSASFASSMVDADFLPRPPRPSAAASTTSPDTTWPGAEAETEAESDGSFLLLRVLQGFLLMTHFEYGLGRPELAGRHLKKGIDIALRYGVHRLDAPLSRPGSGSSSMGAHSTAAGGAGLMQPSSSSHQMEGWRSSTLLNDGRKEELRRIWWEMYSTDLLLSLSTSNAVPRNLASIPHGTAMHMPLDLGVEASSSSMAGMHQTHQDQAHSTSASASAGARETMDVRIRATALLHEATLPTMRQLANVRAEEARLRAAHHHPPSSSSSSSSSSQHSEVPAAMRLPVPLPPPSPTPAEYARAEALDMITANLLVRAHNARMNVTQRYQVLLRREVLAEERKRKRRDDYTSGGGGGDGKGECLLMNVGPERDELRAASAEKESLFMAMLMLRAARIHLHRMLHFADLNINFDTCSLSSIRSFGTASTPTPSLQPARLLSMTSSSSAGPGPQAPMATSASEHEDGRSSSCSSSAGGGGGGMAFGRGGGGGRAPSPSPTPSSEDEYVGDQSIMASVRIITTSANEMVHLIREDYESVRRINATASSGTLTTSLPGRMSGASSSSAFASGAAPGSTGAAFGGGGGGGGEGILAGHTCPSTISPILRHGVFFGCSLVTAAWAYCVAIAGAQGPNAFMGPSFGAPLGRATAGQREHEVTDPERDGQLWRKRLLLSNLGFAEAVLEEGVDVWPAQAKMKEEVHAARTMIDSMW</sequence>
<feature type="compositionally biased region" description="Low complexity" evidence="2">
    <location>
        <begin position="184"/>
        <end position="195"/>
    </location>
</feature>
<feature type="region of interest" description="Disordered" evidence="2">
    <location>
        <begin position="571"/>
        <end position="618"/>
    </location>
</feature>
<feature type="region of interest" description="Disordered" evidence="2">
    <location>
        <begin position="1358"/>
        <end position="1422"/>
    </location>
</feature>
<feature type="compositionally biased region" description="Low complexity" evidence="2">
    <location>
        <begin position="375"/>
        <end position="388"/>
    </location>
</feature>
<feature type="region of interest" description="Disordered" evidence="2">
    <location>
        <begin position="1259"/>
        <end position="1280"/>
    </location>
</feature>
<proteinExistence type="predicted"/>
<feature type="compositionally biased region" description="Polar residues" evidence="2">
    <location>
        <begin position="196"/>
        <end position="210"/>
    </location>
</feature>
<dbReference type="Pfam" id="PF04082">
    <property type="entry name" value="Fungal_trans"/>
    <property type="match status" value="1"/>
</dbReference>
<feature type="region of interest" description="Disordered" evidence="2">
    <location>
        <begin position="115"/>
        <end position="230"/>
    </location>
</feature>
<dbReference type="GO" id="GO:0003677">
    <property type="term" value="F:DNA binding"/>
    <property type="evidence" value="ECO:0007669"/>
    <property type="project" value="InterPro"/>
</dbReference>
<feature type="compositionally biased region" description="Low complexity" evidence="2">
    <location>
        <begin position="525"/>
        <end position="554"/>
    </location>
</feature>
<dbReference type="GO" id="GO:0008270">
    <property type="term" value="F:zinc ion binding"/>
    <property type="evidence" value="ECO:0007669"/>
    <property type="project" value="InterPro"/>
</dbReference>
<dbReference type="PANTHER" id="PTHR47431">
    <property type="entry name" value="ZN(II)2CYS6 TRANSCRIPTION FACTOR (EUROFUNG)-RELATED"/>
    <property type="match status" value="1"/>
</dbReference>
<evidence type="ECO:0000259" key="3">
    <source>
        <dbReference type="Pfam" id="PF04082"/>
    </source>
</evidence>
<feature type="compositionally biased region" description="Low complexity" evidence="2">
    <location>
        <begin position="746"/>
        <end position="757"/>
    </location>
</feature>
<feature type="compositionally biased region" description="Gly residues" evidence="2">
    <location>
        <begin position="418"/>
        <end position="434"/>
    </location>
</feature>
<feature type="compositionally biased region" description="Low complexity" evidence="2">
    <location>
        <begin position="1129"/>
        <end position="1140"/>
    </location>
</feature>
<feature type="region of interest" description="Disordered" evidence="2">
    <location>
        <begin position="1172"/>
        <end position="1216"/>
    </location>
</feature>
<evidence type="ECO:0000313" key="4">
    <source>
        <dbReference type="EMBL" id="KAK0523149.1"/>
    </source>
</evidence>
<keyword evidence="1" id="KW-0539">Nucleus</keyword>
<feature type="region of interest" description="Disordered" evidence="2">
    <location>
        <begin position="519"/>
        <end position="554"/>
    </location>
</feature>
<feature type="compositionally biased region" description="Low complexity" evidence="2">
    <location>
        <begin position="765"/>
        <end position="774"/>
    </location>
</feature>
<organism evidence="4 5">
    <name type="scientific">Tilletia horrida</name>
    <dbReference type="NCBI Taxonomy" id="155126"/>
    <lineage>
        <taxon>Eukaryota</taxon>
        <taxon>Fungi</taxon>
        <taxon>Dikarya</taxon>
        <taxon>Basidiomycota</taxon>
        <taxon>Ustilaginomycotina</taxon>
        <taxon>Exobasidiomycetes</taxon>
        <taxon>Tilletiales</taxon>
        <taxon>Tilletiaceae</taxon>
        <taxon>Tilletia</taxon>
    </lineage>
</organism>
<feature type="region of interest" description="Disordered" evidence="2">
    <location>
        <begin position="282"/>
        <end position="302"/>
    </location>
</feature>
<keyword evidence="5" id="KW-1185">Reference proteome</keyword>
<feature type="region of interest" description="Disordered" evidence="2">
    <location>
        <begin position="746"/>
        <end position="787"/>
    </location>
</feature>
<dbReference type="InterPro" id="IPR007219">
    <property type="entry name" value="XnlR_reg_dom"/>
</dbReference>
<accession>A0AAN6G686</accession>
<feature type="compositionally biased region" description="Low complexity" evidence="2">
    <location>
        <begin position="912"/>
        <end position="930"/>
    </location>
</feature>
<feature type="region of interest" description="Disordered" evidence="2">
    <location>
        <begin position="1463"/>
        <end position="1483"/>
    </location>
</feature>
<name>A0AAN6G686_9BASI</name>
<feature type="compositionally biased region" description="Basic and acidic residues" evidence="2">
    <location>
        <begin position="169"/>
        <end position="178"/>
    </location>
</feature>
<dbReference type="GO" id="GO:0006351">
    <property type="term" value="P:DNA-templated transcription"/>
    <property type="evidence" value="ECO:0007669"/>
    <property type="project" value="InterPro"/>
</dbReference>
<dbReference type="EMBL" id="JAPDMQ010000534">
    <property type="protein sequence ID" value="KAK0523149.1"/>
    <property type="molecule type" value="Genomic_DNA"/>
</dbReference>
<feature type="compositionally biased region" description="Polar residues" evidence="2">
    <location>
        <begin position="1043"/>
        <end position="1058"/>
    </location>
</feature>
<feature type="compositionally biased region" description="Low complexity" evidence="2">
    <location>
        <begin position="335"/>
        <end position="352"/>
    </location>
</feature>
<feature type="region of interest" description="Disordered" evidence="2">
    <location>
        <begin position="325"/>
        <end position="352"/>
    </location>
</feature>
<dbReference type="Proteomes" id="UP001176521">
    <property type="component" value="Unassembled WGS sequence"/>
</dbReference>